<keyword evidence="5 6" id="KW-0472">Membrane</keyword>
<evidence type="ECO:0000259" key="7">
    <source>
        <dbReference type="Pfam" id="PF00892"/>
    </source>
</evidence>
<keyword evidence="3 6" id="KW-0812">Transmembrane</keyword>
<dbReference type="InterPro" id="IPR050638">
    <property type="entry name" value="AA-Vitamin_Transporters"/>
</dbReference>
<evidence type="ECO:0000313" key="9">
    <source>
        <dbReference type="Proteomes" id="UP001628874"/>
    </source>
</evidence>
<feature type="transmembrane region" description="Helical" evidence="6">
    <location>
        <begin position="15"/>
        <end position="35"/>
    </location>
</feature>
<protein>
    <submittedName>
        <fullName evidence="8">DMT family transporter</fullName>
    </submittedName>
</protein>
<feature type="domain" description="EamA" evidence="7">
    <location>
        <begin position="11"/>
        <end position="85"/>
    </location>
</feature>
<dbReference type="PANTHER" id="PTHR32322">
    <property type="entry name" value="INNER MEMBRANE TRANSPORTER"/>
    <property type="match status" value="1"/>
</dbReference>
<dbReference type="RefSeq" id="WP_082051861.1">
    <property type="nucleotide sequence ID" value="NZ_JBFQGM010000001.1"/>
</dbReference>
<feature type="transmembrane region" description="Helical" evidence="6">
    <location>
        <begin position="70"/>
        <end position="87"/>
    </location>
</feature>
<feature type="transmembrane region" description="Helical" evidence="6">
    <location>
        <begin position="213"/>
        <end position="232"/>
    </location>
</feature>
<dbReference type="EMBL" id="JBFQGM010000001">
    <property type="protein sequence ID" value="MFL9459529.1"/>
    <property type="molecule type" value="Genomic_DNA"/>
</dbReference>
<feature type="transmembrane region" description="Helical" evidence="6">
    <location>
        <begin position="41"/>
        <end position="63"/>
    </location>
</feature>
<reference evidence="8 9" key="1">
    <citation type="submission" date="2024-07" db="EMBL/GenBank/DDBJ databases">
        <authorList>
            <person name="Tripathy S."/>
        </authorList>
    </citation>
    <scope>NUCLEOTIDE SEQUENCE [LARGE SCALE GENOMIC DNA]</scope>
    <source>
        <strain evidence="8 9">VB-61278_2</strain>
    </source>
</reference>
<accession>A0ABW8WEU9</accession>
<name>A0ABW8WEU9_9CYAN</name>
<evidence type="ECO:0000256" key="5">
    <source>
        <dbReference type="ARBA" id="ARBA00023136"/>
    </source>
</evidence>
<evidence type="ECO:0000256" key="3">
    <source>
        <dbReference type="ARBA" id="ARBA00022692"/>
    </source>
</evidence>
<comment type="similarity">
    <text evidence="2">Belongs to the EamA transporter family.</text>
</comment>
<dbReference type="PANTHER" id="PTHR32322:SF2">
    <property type="entry name" value="EAMA DOMAIN-CONTAINING PROTEIN"/>
    <property type="match status" value="1"/>
</dbReference>
<feature type="transmembrane region" description="Helical" evidence="6">
    <location>
        <begin position="158"/>
        <end position="178"/>
    </location>
</feature>
<feature type="domain" description="EamA" evidence="7">
    <location>
        <begin position="99"/>
        <end position="232"/>
    </location>
</feature>
<sequence>MAQPVKHQSYTSHDLLLLLCAGIFWAATLSLFAWSLTQTSVAISVILHNLAPIFTTVTACLLFRQNFDRPFFIGMVIAIGGAIMIEVEELHIAPSQFQGGLAAIGSAILLTAYLLTVEKLRSKFDPMTIQLWICAIASLTIFPILLVTQDGLFPSSVNGWLCVTSLAFLCQVVGQGLITYSLARFSSVIVSLVRLLAPVLGSVYALAIFSERLSFSNCLGFTGVLIGLYLAVSNQVVNNSLMKPNFPLKHKELTLFTKSFP</sequence>
<proteinExistence type="inferred from homology"/>
<comment type="subcellular location">
    <subcellularLocation>
        <location evidence="1">Membrane</location>
        <topology evidence="1">Multi-pass membrane protein</topology>
    </subcellularLocation>
</comment>
<evidence type="ECO:0000256" key="1">
    <source>
        <dbReference type="ARBA" id="ARBA00004141"/>
    </source>
</evidence>
<keyword evidence="4 6" id="KW-1133">Transmembrane helix</keyword>
<evidence type="ECO:0000256" key="4">
    <source>
        <dbReference type="ARBA" id="ARBA00022989"/>
    </source>
</evidence>
<dbReference type="InterPro" id="IPR037185">
    <property type="entry name" value="EmrE-like"/>
</dbReference>
<evidence type="ECO:0000313" key="8">
    <source>
        <dbReference type="EMBL" id="MFL9459529.1"/>
    </source>
</evidence>
<evidence type="ECO:0000256" key="2">
    <source>
        <dbReference type="ARBA" id="ARBA00007362"/>
    </source>
</evidence>
<keyword evidence="9" id="KW-1185">Reference proteome</keyword>
<feature type="transmembrane region" description="Helical" evidence="6">
    <location>
        <begin position="129"/>
        <end position="146"/>
    </location>
</feature>
<dbReference type="Gene3D" id="1.10.3730.20">
    <property type="match status" value="1"/>
</dbReference>
<organism evidence="8 9">
    <name type="scientific">Scytonema tolypothrichoides VB-61278_2</name>
    <dbReference type="NCBI Taxonomy" id="3232314"/>
    <lineage>
        <taxon>Bacteria</taxon>
        <taxon>Bacillati</taxon>
        <taxon>Cyanobacteriota</taxon>
        <taxon>Cyanophyceae</taxon>
        <taxon>Nostocales</taxon>
        <taxon>Scytonemataceae</taxon>
        <taxon>Scytonema</taxon>
    </lineage>
</organism>
<dbReference type="SUPFAM" id="SSF103481">
    <property type="entry name" value="Multidrug resistance efflux transporter EmrE"/>
    <property type="match status" value="2"/>
</dbReference>
<evidence type="ECO:0000256" key="6">
    <source>
        <dbReference type="SAM" id="Phobius"/>
    </source>
</evidence>
<dbReference type="Proteomes" id="UP001628874">
    <property type="component" value="Unassembled WGS sequence"/>
</dbReference>
<feature type="transmembrane region" description="Helical" evidence="6">
    <location>
        <begin position="99"/>
        <end position="117"/>
    </location>
</feature>
<dbReference type="InterPro" id="IPR000620">
    <property type="entry name" value="EamA_dom"/>
</dbReference>
<comment type="caution">
    <text evidence="8">The sequence shown here is derived from an EMBL/GenBank/DDBJ whole genome shotgun (WGS) entry which is preliminary data.</text>
</comment>
<dbReference type="Pfam" id="PF00892">
    <property type="entry name" value="EamA"/>
    <property type="match status" value="2"/>
</dbReference>
<gene>
    <name evidence="8" type="ORF">AB0759_02570</name>
</gene>
<feature type="transmembrane region" description="Helical" evidence="6">
    <location>
        <begin position="185"/>
        <end position="207"/>
    </location>
</feature>